<keyword evidence="3" id="KW-0378">Hydrolase</keyword>
<protein>
    <recommendedName>
        <fullName evidence="4">Prohead serine protease domain-containing protein</fullName>
    </recommendedName>
</protein>
<feature type="domain" description="Prohead serine protease" evidence="4">
    <location>
        <begin position="49"/>
        <end position="202"/>
    </location>
</feature>
<organism evidence="5 6">
    <name type="scientific">Streptomyces siamensis</name>
    <dbReference type="NCBI Taxonomy" id="1274986"/>
    <lineage>
        <taxon>Bacteria</taxon>
        <taxon>Bacillati</taxon>
        <taxon>Actinomycetota</taxon>
        <taxon>Actinomycetes</taxon>
        <taxon>Kitasatosporales</taxon>
        <taxon>Streptomycetaceae</taxon>
        <taxon>Streptomyces</taxon>
    </lineage>
</organism>
<gene>
    <name evidence="5" type="ORF">GCM10023335_12450</name>
</gene>
<comment type="caution">
    <text evidence="5">The sequence shown here is derived from an EMBL/GenBank/DDBJ whole genome shotgun (WGS) entry which is preliminary data.</text>
</comment>
<dbReference type="RefSeq" id="WP_345642399.1">
    <property type="nucleotide sequence ID" value="NZ_BAABKB010000002.1"/>
</dbReference>
<name>A0ABP9IKD9_9ACTN</name>
<evidence type="ECO:0000313" key="5">
    <source>
        <dbReference type="EMBL" id="GAA4999511.1"/>
    </source>
</evidence>
<proteinExistence type="predicted"/>
<accession>A0ABP9IKD9</accession>
<dbReference type="Proteomes" id="UP001501759">
    <property type="component" value="Unassembled WGS sequence"/>
</dbReference>
<dbReference type="EMBL" id="BAABKB010000002">
    <property type="protein sequence ID" value="GAA4999511.1"/>
    <property type="molecule type" value="Genomic_DNA"/>
</dbReference>
<evidence type="ECO:0000256" key="1">
    <source>
        <dbReference type="ARBA" id="ARBA00022612"/>
    </source>
</evidence>
<evidence type="ECO:0000259" key="4">
    <source>
        <dbReference type="Pfam" id="PF04586"/>
    </source>
</evidence>
<keyword evidence="6" id="KW-1185">Reference proteome</keyword>
<sequence length="224" mass="24130">MTTPALAAAAAERAQNIRQRADRPSQRRCAEHAGARATVRAALSGVQVRESGDSGTLEFVGRASVYEAGYEMWDAFGPYTEIVTEGAGADSLARADLDVPLVLGHDQLRRMARTTTGTLFLTESANGLDVRAPALDPADYDVAYIAPKLRAGLVDEMSFAFRIESGQWSPDYTEYRINRFDIHRGDVAIVGYGANPYTGASLRQPAAAPANSRARALLEIALAR</sequence>
<dbReference type="Pfam" id="PF04586">
    <property type="entry name" value="Peptidase_S78"/>
    <property type="match status" value="1"/>
</dbReference>
<evidence type="ECO:0000256" key="3">
    <source>
        <dbReference type="ARBA" id="ARBA00022801"/>
    </source>
</evidence>
<keyword evidence="1" id="KW-1188">Viral release from host cell</keyword>
<dbReference type="InterPro" id="IPR054613">
    <property type="entry name" value="Peptidase_S78_dom"/>
</dbReference>
<evidence type="ECO:0000256" key="2">
    <source>
        <dbReference type="ARBA" id="ARBA00022670"/>
    </source>
</evidence>
<reference evidence="6" key="1">
    <citation type="journal article" date="2019" name="Int. J. Syst. Evol. Microbiol.">
        <title>The Global Catalogue of Microorganisms (GCM) 10K type strain sequencing project: providing services to taxonomists for standard genome sequencing and annotation.</title>
        <authorList>
            <consortium name="The Broad Institute Genomics Platform"/>
            <consortium name="The Broad Institute Genome Sequencing Center for Infectious Disease"/>
            <person name="Wu L."/>
            <person name="Ma J."/>
        </authorList>
    </citation>
    <scope>NUCLEOTIDE SEQUENCE [LARGE SCALE GENOMIC DNA]</scope>
    <source>
        <strain evidence="6">JCM 18409</strain>
    </source>
</reference>
<evidence type="ECO:0000313" key="6">
    <source>
        <dbReference type="Proteomes" id="UP001501759"/>
    </source>
</evidence>
<keyword evidence="2" id="KW-0645">Protease</keyword>